<feature type="compositionally biased region" description="Basic and acidic residues" evidence="1">
    <location>
        <begin position="58"/>
        <end position="69"/>
    </location>
</feature>
<comment type="caution">
    <text evidence="2">The sequence shown here is derived from an EMBL/GenBank/DDBJ whole genome shotgun (WGS) entry which is preliminary data.</text>
</comment>
<evidence type="ECO:0008006" key="4">
    <source>
        <dbReference type="Google" id="ProtNLM"/>
    </source>
</evidence>
<reference evidence="2 3" key="1">
    <citation type="submission" date="2024-05" db="EMBL/GenBank/DDBJ databases">
        <title>Genome sequencing and assembly of Indian major carp, Cirrhinus mrigala (Hamilton, 1822).</title>
        <authorList>
            <person name="Mohindra V."/>
            <person name="Chowdhury L.M."/>
            <person name="Lal K."/>
            <person name="Jena J.K."/>
        </authorList>
    </citation>
    <scope>NUCLEOTIDE SEQUENCE [LARGE SCALE GENOMIC DNA]</scope>
    <source>
        <strain evidence="2">CM1030</strain>
        <tissue evidence="2">Blood</tissue>
    </source>
</reference>
<evidence type="ECO:0000313" key="2">
    <source>
        <dbReference type="EMBL" id="KAL0182913.1"/>
    </source>
</evidence>
<feature type="non-terminal residue" evidence="2">
    <location>
        <position position="1"/>
    </location>
</feature>
<evidence type="ECO:0000313" key="3">
    <source>
        <dbReference type="Proteomes" id="UP001529510"/>
    </source>
</evidence>
<dbReference type="AlphaFoldDB" id="A0ABD0QB40"/>
<proteinExistence type="predicted"/>
<evidence type="ECO:0000256" key="1">
    <source>
        <dbReference type="SAM" id="MobiDB-lite"/>
    </source>
</evidence>
<dbReference type="EMBL" id="JAMKFB020000010">
    <property type="protein sequence ID" value="KAL0182913.1"/>
    <property type="molecule type" value="Genomic_DNA"/>
</dbReference>
<accession>A0ABD0QB40</accession>
<sequence length="69" mass="7771">DRLRTTTNVLGDSIGAGIIEFLSKDELQNGDVELGSSVLEENEVKKPYQMIPQENEYENEKPPDSETKM</sequence>
<feature type="region of interest" description="Disordered" evidence="1">
    <location>
        <begin position="46"/>
        <end position="69"/>
    </location>
</feature>
<keyword evidence="3" id="KW-1185">Reference proteome</keyword>
<name>A0ABD0QB40_CIRMR</name>
<organism evidence="2 3">
    <name type="scientific">Cirrhinus mrigala</name>
    <name type="common">Mrigala</name>
    <dbReference type="NCBI Taxonomy" id="683832"/>
    <lineage>
        <taxon>Eukaryota</taxon>
        <taxon>Metazoa</taxon>
        <taxon>Chordata</taxon>
        <taxon>Craniata</taxon>
        <taxon>Vertebrata</taxon>
        <taxon>Euteleostomi</taxon>
        <taxon>Actinopterygii</taxon>
        <taxon>Neopterygii</taxon>
        <taxon>Teleostei</taxon>
        <taxon>Ostariophysi</taxon>
        <taxon>Cypriniformes</taxon>
        <taxon>Cyprinidae</taxon>
        <taxon>Labeoninae</taxon>
        <taxon>Labeonini</taxon>
        <taxon>Cirrhinus</taxon>
    </lineage>
</organism>
<gene>
    <name evidence="2" type="ORF">M9458_022288</name>
</gene>
<dbReference type="Proteomes" id="UP001529510">
    <property type="component" value="Unassembled WGS sequence"/>
</dbReference>
<protein>
    <recommendedName>
        <fullName evidence="4">Amino acid transporter</fullName>
    </recommendedName>
</protein>